<dbReference type="InterPro" id="IPR027417">
    <property type="entry name" value="P-loop_NTPase"/>
</dbReference>
<dbReference type="GO" id="GO:0005524">
    <property type="term" value="F:ATP binding"/>
    <property type="evidence" value="ECO:0007669"/>
    <property type="project" value="UniProtKB-KW"/>
</dbReference>
<dbReference type="PANTHER" id="PTHR43384">
    <property type="entry name" value="SEPTUM SITE-DETERMINING PROTEIN MIND HOMOLOG, CHLOROPLASTIC-RELATED"/>
    <property type="match status" value="1"/>
</dbReference>
<protein>
    <submittedName>
        <fullName evidence="4">Response regulator receiver protein</fullName>
    </submittedName>
</protein>
<evidence type="ECO:0000313" key="4">
    <source>
        <dbReference type="EMBL" id="PYE84982.1"/>
    </source>
</evidence>
<evidence type="ECO:0000256" key="2">
    <source>
        <dbReference type="ARBA" id="ARBA00022840"/>
    </source>
</evidence>
<accession>A0A318SU54</accession>
<comment type="caution">
    <text evidence="4">The sequence shown here is derived from an EMBL/GenBank/DDBJ whole genome shotgun (WGS) entry which is preliminary data.</text>
</comment>
<dbReference type="Pfam" id="PF13614">
    <property type="entry name" value="AAA_31"/>
    <property type="match status" value="1"/>
</dbReference>
<dbReference type="InterPro" id="IPR050625">
    <property type="entry name" value="ParA/MinD_ATPase"/>
</dbReference>
<keyword evidence="1" id="KW-0547">Nucleotide-binding</keyword>
<dbReference type="GO" id="GO:0051782">
    <property type="term" value="P:negative regulation of cell division"/>
    <property type="evidence" value="ECO:0007669"/>
    <property type="project" value="TreeGrafter"/>
</dbReference>
<keyword evidence="5" id="KW-1185">Reference proteome</keyword>
<evidence type="ECO:0000259" key="3">
    <source>
        <dbReference type="Pfam" id="PF13614"/>
    </source>
</evidence>
<dbReference type="InterPro" id="IPR025669">
    <property type="entry name" value="AAA_dom"/>
</dbReference>
<dbReference type="EMBL" id="QJTE01000002">
    <property type="protein sequence ID" value="PYE84982.1"/>
    <property type="molecule type" value="Genomic_DNA"/>
</dbReference>
<dbReference type="PANTHER" id="PTHR43384:SF6">
    <property type="entry name" value="SEPTUM SITE-DETERMINING PROTEIN MIND HOMOLOG, CHLOROPLASTIC"/>
    <property type="match status" value="1"/>
</dbReference>
<dbReference type="Proteomes" id="UP000248311">
    <property type="component" value="Unassembled WGS sequence"/>
</dbReference>
<organism evidence="4 5">
    <name type="scientific">Pseudoroseicyclus aestuarii</name>
    <dbReference type="NCBI Taxonomy" id="1795041"/>
    <lineage>
        <taxon>Bacteria</taxon>
        <taxon>Pseudomonadati</taxon>
        <taxon>Pseudomonadota</taxon>
        <taxon>Alphaproteobacteria</taxon>
        <taxon>Rhodobacterales</taxon>
        <taxon>Paracoccaceae</taxon>
        <taxon>Pseudoroseicyclus</taxon>
    </lineage>
</organism>
<evidence type="ECO:0000256" key="1">
    <source>
        <dbReference type="ARBA" id="ARBA00022741"/>
    </source>
</evidence>
<evidence type="ECO:0000313" key="5">
    <source>
        <dbReference type="Proteomes" id="UP000248311"/>
    </source>
</evidence>
<dbReference type="SUPFAM" id="SSF52540">
    <property type="entry name" value="P-loop containing nucleoside triphosphate hydrolases"/>
    <property type="match status" value="1"/>
</dbReference>
<reference evidence="4 5" key="1">
    <citation type="submission" date="2018-06" db="EMBL/GenBank/DDBJ databases">
        <title>Genomic Encyclopedia of Type Strains, Phase III (KMG-III): the genomes of soil and plant-associated and newly described type strains.</title>
        <authorList>
            <person name="Whitman W."/>
        </authorList>
    </citation>
    <scope>NUCLEOTIDE SEQUENCE [LARGE SCALE GENOMIC DNA]</scope>
    <source>
        <strain evidence="4 5">CECT 9025</strain>
    </source>
</reference>
<sequence>MGKVMTSSAAVQPQEDPIIACTISRNVQDFELLIEDMEAILGETWGDLGFEEALAYLQQPEAESLEFVAVALNSGDESNLPLILEIIAAARSHGIKVILIADEVSPASLHRLLREGGNEFVPYPLPEGELAQAIDRLRGRGDTATPPLPEMRNPMKPRQDRAGAVLAVQSMAGGTGATTLAVNLAWELTGLDKKNRARVCLLDLDLQRGSVATYLDLSRRDAVIEVLADTEVVDSDSFLQAMQVCQDRLHVLTSPGELVPLDLVSAQDVARLIELARAEFDYVIIDMPGPIVDWTEAVLEAAHVCFATLEIDMRSAQNTLRVKRALQAEDLPYDKIRYVLNRAPGFADLNGKSRIKRLEESLSISIEVRLPDGGKMVAQTCDQGLPLASGQPRNALRKEIARLARSIEDLVATEDKAEPTRKAR</sequence>
<dbReference type="GO" id="GO:0005829">
    <property type="term" value="C:cytosol"/>
    <property type="evidence" value="ECO:0007669"/>
    <property type="project" value="TreeGrafter"/>
</dbReference>
<name>A0A318SU54_9RHOB</name>
<feature type="domain" description="AAA" evidence="3">
    <location>
        <begin position="165"/>
        <end position="314"/>
    </location>
</feature>
<dbReference type="Gene3D" id="3.40.50.300">
    <property type="entry name" value="P-loop containing nucleotide triphosphate hydrolases"/>
    <property type="match status" value="1"/>
</dbReference>
<dbReference type="Gene3D" id="3.40.50.2300">
    <property type="match status" value="1"/>
</dbReference>
<gene>
    <name evidence="4" type="ORF">DFP88_102787</name>
</gene>
<dbReference type="AlphaFoldDB" id="A0A318SU54"/>
<proteinExistence type="predicted"/>
<keyword evidence="2" id="KW-0067">ATP-binding</keyword>
<dbReference type="GO" id="GO:0016887">
    <property type="term" value="F:ATP hydrolysis activity"/>
    <property type="evidence" value="ECO:0007669"/>
    <property type="project" value="TreeGrafter"/>
</dbReference>
<dbReference type="GO" id="GO:0009898">
    <property type="term" value="C:cytoplasmic side of plasma membrane"/>
    <property type="evidence" value="ECO:0007669"/>
    <property type="project" value="TreeGrafter"/>
</dbReference>